<dbReference type="NCBIfam" id="NF037995">
    <property type="entry name" value="TRAP_S1"/>
    <property type="match status" value="1"/>
</dbReference>
<comment type="similarity">
    <text evidence="2">Belongs to the bacterial solute-binding protein 7 family.</text>
</comment>
<evidence type="ECO:0000256" key="1">
    <source>
        <dbReference type="ARBA" id="ARBA00004418"/>
    </source>
</evidence>
<evidence type="ECO:0000256" key="2">
    <source>
        <dbReference type="ARBA" id="ARBA00009023"/>
    </source>
</evidence>
<evidence type="ECO:0000256" key="3">
    <source>
        <dbReference type="ARBA" id="ARBA00022448"/>
    </source>
</evidence>
<gene>
    <name evidence="6" type="ORF">C5F44_13900</name>
</gene>
<dbReference type="InterPro" id="IPR004682">
    <property type="entry name" value="TRAP_DctP"/>
</dbReference>
<dbReference type="InterPro" id="IPR038404">
    <property type="entry name" value="TRAP_DctP_sf"/>
</dbReference>
<dbReference type="PIRSF" id="PIRSF006470">
    <property type="entry name" value="DctB"/>
    <property type="match status" value="1"/>
</dbReference>
<evidence type="ECO:0008006" key="8">
    <source>
        <dbReference type="Google" id="ProtNLM"/>
    </source>
</evidence>
<evidence type="ECO:0000256" key="4">
    <source>
        <dbReference type="ARBA" id="ARBA00022729"/>
    </source>
</evidence>
<proteinExistence type="inferred from homology"/>
<dbReference type="PANTHER" id="PTHR33376:SF7">
    <property type="entry name" value="C4-DICARBOXYLATE-BINDING PROTEIN DCTB"/>
    <property type="match status" value="1"/>
</dbReference>
<dbReference type="GO" id="GO:0030288">
    <property type="term" value="C:outer membrane-bounded periplasmic space"/>
    <property type="evidence" value="ECO:0007669"/>
    <property type="project" value="InterPro"/>
</dbReference>
<dbReference type="EMBL" id="PZKE01000014">
    <property type="protein sequence ID" value="PTE13431.1"/>
    <property type="molecule type" value="Genomic_DNA"/>
</dbReference>
<keyword evidence="3" id="KW-0813">Transport</keyword>
<dbReference type="AlphaFoldDB" id="A0A2T4J6A9"/>
<name>A0A2T4J6A9_FUSBL</name>
<comment type="subcellular location">
    <subcellularLocation>
        <location evidence="1">Periplasm</location>
    </subcellularLocation>
</comment>
<keyword evidence="4" id="KW-0732">Signal</keyword>
<dbReference type="NCBIfam" id="TIGR00787">
    <property type="entry name" value="dctP"/>
    <property type="match status" value="1"/>
</dbReference>
<dbReference type="GO" id="GO:0055085">
    <property type="term" value="P:transmembrane transport"/>
    <property type="evidence" value="ECO:0007669"/>
    <property type="project" value="InterPro"/>
</dbReference>
<reference evidence="6 7" key="1">
    <citation type="submission" date="2018-03" db="EMBL/GenBank/DDBJ databases">
        <title>Rhodobacter blasticus.</title>
        <authorList>
            <person name="Meyer T.E."/>
            <person name="Miller S."/>
            <person name="Lodha T."/>
            <person name="Gandham S."/>
            <person name="Chintalapati S."/>
            <person name="Chintalapati V.R."/>
        </authorList>
    </citation>
    <scope>NUCLEOTIDE SEQUENCE [LARGE SCALE GENOMIC DNA]</scope>
    <source>
        <strain evidence="6 7">DSM 2131</strain>
    </source>
</reference>
<dbReference type="Gene3D" id="3.40.190.170">
    <property type="entry name" value="Bacterial extracellular solute-binding protein, family 7"/>
    <property type="match status" value="1"/>
</dbReference>
<comment type="caution">
    <text evidence="6">The sequence shown here is derived from an EMBL/GenBank/DDBJ whole genome shotgun (WGS) entry which is preliminary data.</text>
</comment>
<organism evidence="6 7">
    <name type="scientific">Fuscovulum blasticum DSM 2131</name>
    <dbReference type="NCBI Taxonomy" id="1188250"/>
    <lineage>
        <taxon>Bacteria</taxon>
        <taxon>Pseudomonadati</taxon>
        <taxon>Pseudomonadota</taxon>
        <taxon>Alphaproteobacteria</taxon>
        <taxon>Rhodobacterales</taxon>
        <taxon>Paracoccaceae</taxon>
        <taxon>Pseudogemmobacter</taxon>
    </lineage>
</organism>
<keyword evidence="5" id="KW-0574">Periplasm</keyword>
<protein>
    <recommendedName>
        <fullName evidence="8">Tripartite ATP-independent transporter solute receptor, DctP family</fullName>
    </recommendedName>
</protein>
<evidence type="ECO:0000313" key="6">
    <source>
        <dbReference type="EMBL" id="PTE13431.1"/>
    </source>
</evidence>
<dbReference type="Pfam" id="PF03480">
    <property type="entry name" value="DctP"/>
    <property type="match status" value="1"/>
</dbReference>
<sequence length="357" mass="39075">MAAANRLTRINVYHMLIWRFNIRNEMGGETMNIRYGAFAVIALLCPAAGWAQDYTLKFGHAATSTHLFQDGLVMFAEKVADKTDGKVKVEVFGDRQLGDDKQLLEGVQLGTIDGALVSVPTIPLTLNAPAFDALQLPFLVPSYDKMAEVLSSDVGSQFLDTLTPLGIKGLGYVEAGQRHFLSRTKQVTTVDDFKGLKTRIVPTPLHKAIWEAVGTSPIGMAFGEVFSALETGTIDAVEINLSSAYAESYYEAAKNVTLTGHYFWPGVLMMSGAKFDSLPEDVQKAIAEAAHEVIVEQYALARDQEAETARKLEEKGAIISQFSELPEMQARVQPVVDAWLTKDPLIQVFVDAVRATN</sequence>
<accession>A0A2T4J6A9</accession>
<dbReference type="CDD" id="cd13603">
    <property type="entry name" value="PBP2_TRAP_Siap_TeaA_like"/>
    <property type="match status" value="1"/>
</dbReference>
<keyword evidence="7" id="KW-1185">Reference proteome</keyword>
<dbReference type="InterPro" id="IPR018389">
    <property type="entry name" value="DctP_fam"/>
</dbReference>
<dbReference type="PANTHER" id="PTHR33376">
    <property type="match status" value="1"/>
</dbReference>
<evidence type="ECO:0000313" key="7">
    <source>
        <dbReference type="Proteomes" id="UP000241362"/>
    </source>
</evidence>
<evidence type="ECO:0000256" key="5">
    <source>
        <dbReference type="ARBA" id="ARBA00022764"/>
    </source>
</evidence>
<dbReference type="Proteomes" id="UP000241362">
    <property type="component" value="Unassembled WGS sequence"/>
</dbReference>